<dbReference type="KEGG" id="bsed:DN745_08420"/>
<dbReference type="SUPFAM" id="SSF48452">
    <property type="entry name" value="TPR-like"/>
    <property type="match status" value="1"/>
</dbReference>
<proteinExistence type="predicted"/>
<keyword evidence="3" id="KW-1185">Reference proteome</keyword>
<evidence type="ECO:0000313" key="3">
    <source>
        <dbReference type="Proteomes" id="UP000249799"/>
    </source>
</evidence>
<reference evidence="2 3" key="1">
    <citation type="submission" date="2018-06" db="EMBL/GenBank/DDBJ databases">
        <title>Lujinxingia sediminis gen. nov. sp. nov., a new facultative anaerobic member of the class Deltaproteobacteria, and proposal of Lujinxingaceae fam. nov.</title>
        <authorList>
            <person name="Guo L.-Y."/>
            <person name="Li C.-M."/>
            <person name="Wang S."/>
            <person name="Du Z.-J."/>
        </authorList>
    </citation>
    <scope>NUCLEOTIDE SEQUENCE [LARGE SCALE GENOMIC DNA]</scope>
    <source>
        <strain evidence="2 3">FA350</strain>
    </source>
</reference>
<dbReference type="AlphaFoldDB" id="A0A2Z4FKX9"/>
<dbReference type="InterPro" id="IPR008258">
    <property type="entry name" value="Transglycosylase_SLT_dom_1"/>
</dbReference>
<dbReference type="Gene3D" id="1.25.40.10">
    <property type="entry name" value="Tetratricopeptide repeat domain"/>
    <property type="match status" value="2"/>
</dbReference>
<evidence type="ECO:0000259" key="1">
    <source>
        <dbReference type="Pfam" id="PF01464"/>
    </source>
</evidence>
<gene>
    <name evidence="2" type="ORF">DN745_08420</name>
</gene>
<dbReference type="InterPro" id="IPR019734">
    <property type="entry name" value="TPR_rpt"/>
</dbReference>
<dbReference type="InterPro" id="IPR023346">
    <property type="entry name" value="Lysozyme-like_dom_sf"/>
</dbReference>
<evidence type="ECO:0000313" key="2">
    <source>
        <dbReference type="EMBL" id="AWV89358.1"/>
    </source>
</evidence>
<dbReference type="OrthoDB" id="5525175at2"/>
<dbReference type="Pfam" id="PF01464">
    <property type="entry name" value="SLT"/>
    <property type="match status" value="1"/>
</dbReference>
<dbReference type="EMBL" id="CP030032">
    <property type="protein sequence ID" value="AWV89358.1"/>
    <property type="molecule type" value="Genomic_DNA"/>
</dbReference>
<dbReference type="Gene3D" id="1.10.530.10">
    <property type="match status" value="1"/>
</dbReference>
<accession>A0A2Z4FKX9</accession>
<dbReference type="Proteomes" id="UP000249799">
    <property type="component" value="Chromosome"/>
</dbReference>
<dbReference type="Pfam" id="PF13174">
    <property type="entry name" value="TPR_6"/>
    <property type="match status" value="2"/>
</dbReference>
<protein>
    <recommendedName>
        <fullName evidence="1">Transglycosylase SLT domain-containing protein</fullName>
    </recommendedName>
</protein>
<dbReference type="PANTHER" id="PTHR37423:SF2">
    <property type="entry name" value="MEMBRANE-BOUND LYTIC MUREIN TRANSGLYCOSYLASE C"/>
    <property type="match status" value="1"/>
</dbReference>
<dbReference type="SUPFAM" id="SSF53955">
    <property type="entry name" value="Lysozyme-like"/>
    <property type="match status" value="1"/>
</dbReference>
<feature type="domain" description="Transglycosylase SLT" evidence="1">
    <location>
        <begin position="472"/>
        <end position="579"/>
    </location>
</feature>
<name>A0A2Z4FKX9_9DELT</name>
<organism evidence="2 3">
    <name type="scientific">Bradymonas sediminis</name>
    <dbReference type="NCBI Taxonomy" id="1548548"/>
    <lineage>
        <taxon>Bacteria</taxon>
        <taxon>Deltaproteobacteria</taxon>
        <taxon>Bradymonadales</taxon>
        <taxon>Bradymonadaceae</taxon>
        <taxon>Bradymonas</taxon>
    </lineage>
</organism>
<dbReference type="InterPro" id="IPR011990">
    <property type="entry name" value="TPR-like_helical_dom_sf"/>
</dbReference>
<dbReference type="PANTHER" id="PTHR37423">
    <property type="entry name" value="SOLUBLE LYTIC MUREIN TRANSGLYCOSYLASE-RELATED"/>
    <property type="match status" value="1"/>
</dbReference>
<sequence length="639" mass="73533">MDRLYAEVERGELLFLQGRLDACEDAIRVAGRAASKIDKDTAQSRYFIGRLWRLRHDRAQVLAGRAKDAAEANTHRSEARKAARVLLLDFPAEESARREGLSLSEDDLDDAELFTRARTLYAHWSYHESRRIFSDLLKNPAYEGRSKWYLGHLALNKLRDNPGRAEALFSDLAENGPYREESLYQVARAQMNQERYADALATLETYRERYPRGAHTESVYYYRGWLPYDHRENEAAVEGFRNYLARYGKRVGRASYVYGFLAWTYMRMGQWQNAVETYAEMKSFGNMLVWGKALYWQAYALHELQKDDDAIAVLETLRATYPVTYYGMLGEQLRARIVGEDERASKVWWPEDGAVVGAPKHAKTIADFELRGLSKTTAEAWSTVQDLVALDELSRARDVLSPIRDRLTRSVKPAERDAWTHALGKYIEDFHPMWVAATGGSIAANPRPPKPGTLRAEMAYPRAYESVVRDVSAEFDLPPELMWSIMRQESRYRPAQISYTDAVGALQMIPKTARKVARDLDITYNPRTFPKPSVGFRYSGYYLHKLLETFDGLIVPTAASYNSGPQIVAHWFRQNPDASFAWLIEEFAYNEGRNYARKVAEHMLRYLYLYESDPQRRGQILDQLFPTSRAIQLPDDVGY</sequence>